<dbReference type="OrthoDB" id="1386at10239"/>
<dbReference type="GO" id="GO:0019031">
    <property type="term" value="C:viral envelope"/>
    <property type="evidence" value="ECO:0007669"/>
    <property type="project" value="InterPro"/>
</dbReference>
<reference evidence="2 3" key="1">
    <citation type="journal article" date="2002" name="Virus Genes">
        <title>Identification and characterization of Hyphantria cunea nucleopolyhedrovirus homologous repeated regions.</title>
        <authorList>
            <person name="FelipeAlves C.A."/>
            <person name="Ikeda M."/>
            <person name="Kobayashi M."/>
        </authorList>
    </citation>
    <scope>NUCLEOTIDE SEQUENCE [LARGE SCALE GENOMIC DNA]</scope>
</reference>
<dbReference type="InterPro" id="IPR006934">
    <property type="entry name" value="ODV-E66_C_baculovirus"/>
</dbReference>
<accession>Q2NP05</accession>
<dbReference type="RefSeq" id="YP_473294.1">
    <property type="nucleotide sequence ID" value="NC_007767.1"/>
</dbReference>
<proteinExistence type="predicted"/>
<organism evidence="2 3">
    <name type="scientific">Hyphantria cunea nuclear polyhedrosis virus</name>
    <name type="common">HcNPV</name>
    <dbReference type="NCBI Taxonomy" id="28288"/>
    <lineage>
        <taxon>Viruses</taxon>
        <taxon>Viruses incertae sedis</taxon>
        <taxon>Naldaviricetes</taxon>
        <taxon>Lefavirales</taxon>
        <taxon>Baculoviridae</taxon>
        <taxon>Alphabaculovirus</taxon>
        <taxon>Alphabaculovirus hycuneae</taxon>
    </lineage>
</organism>
<dbReference type="SUPFAM" id="SSF48230">
    <property type="entry name" value="Chondroitin AC/alginate lyase"/>
    <property type="match status" value="1"/>
</dbReference>
<evidence type="ECO:0000313" key="3">
    <source>
        <dbReference type="Proteomes" id="UP000202376"/>
    </source>
</evidence>
<sequence>MWFPLVVVLIVVLFICLFASTSNNSVTNIKLFLNNSSAQNINEPTLLDLTWEADTVELLNFERYFKNTLTHVFAQKAEKVANPTRSWNNETIFDNLNPWTSVNDFGTVCHTLIGYCVRYNNLTDVLHNSPELASNLINGLRAICQRLPDPPPHQQAPWGTVADWYHFLITMPEVFMNVTIVLNETPHYEEAAALTQYWLGLYSPSAVHLMGWRRTAGNAMRMGVPYVYSQLLRGYSLQQIAQEPQVQEMLITVAFPHVATGNGLHLDSIHVDHGDVRAYGHIINSFFTLAYYTYLFGKNAVNIQGLTRAIENVGSPEGVVVPGVMSRNGTLYSNVIGNFIDYPIAVHSADLSKVLTKLSDTYYGAVVGATTRLAYYEADPINNTQAPLWTMARRIWNRRAPVINYNVNTVMFESGVILQSLNGVMRVPSTTTSTQSFRPAVGKTALAKTRTAGAILIHARYEEMNNLQFKSCTLFYDHGMFQLYYNIGVEPNSLNNVNGRVVVLSRDTSAPTNDLPFETQRFNNDGSSDGSAFNGVVCHRVPITNFNVPLLTVRSPNTSVELVEQIISFQSMYTASAVASYKLNVEGHSDNLQAYRVNMQEVVCVNTNAGVKALFAYPWLMLKEDTTVVFMSANEESVVPMSVINNAFTAIDEPSLQYTPVNCYLYGNGFKLNNSLSTLQFKFDIIS</sequence>
<protein>
    <submittedName>
        <fullName evidence="2">ODV-E66</fullName>
    </submittedName>
</protein>
<evidence type="ECO:0000259" key="1">
    <source>
        <dbReference type="Pfam" id="PF04850"/>
    </source>
</evidence>
<dbReference type="GeneID" id="3890535"/>
<gene>
    <name evidence="2" type="primary">odv-e66</name>
    <name evidence="2" type="ORF">HynVgp106</name>
</gene>
<reference evidence="2 3" key="3">
    <citation type="journal article" date="2006" name="J. Gen. Virol.">
        <title>Gene organization and complete sequence of the Hyphantria cunea nucleopolyhedrovirus genome.</title>
        <authorList>
            <person name="Ikeda M."/>
            <person name="Shikata M."/>
            <person name="Shirata N."/>
            <person name="Chaeychomsri S."/>
            <person name="Kobayashi M."/>
        </authorList>
    </citation>
    <scope>NUCLEOTIDE SEQUENCE [LARGE SCALE GENOMIC DNA]</scope>
</reference>
<dbReference type="Proteomes" id="UP000202376">
    <property type="component" value="Segment"/>
</dbReference>
<dbReference type="Gene3D" id="2.70.98.100">
    <property type="entry name" value="Baculovirus E66 occlusion-derived virus envelope protein, domain 2"/>
    <property type="match status" value="1"/>
</dbReference>
<evidence type="ECO:0000313" key="2">
    <source>
        <dbReference type="EMBL" id="BAE72395.1"/>
    </source>
</evidence>
<dbReference type="EMBL" id="AP009046">
    <property type="protein sequence ID" value="BAE72395.1"/>
    <property type="molecule type" value="Genomic_DNA"/>
</dbReference>
<dbReference type="Gene3D" id="1.50.10.100">
    <property type="entry name" value="Chondroitin AC/alginate lyase"/>
    <property type="match status" value="1"/>
</dbReference>
<dbReference type="KEGG" id="vg:3890535"/>
<dbReference type="Gene3D" id="2.60.40.4340">
    <property type="match status" value="1"/>
</dbReference>
<feature type="domain" description="Baculovirus ODV-E66 C-terminal" evidence="1">
    <location>
        <begin position="300"/>
        <end position="685"/>
    </location>
</feature>
<dbReference type="InterPro" id="IPR008929">
    <property type="entry name" value="Chondroitin_lyas"/>
</dbReference>
<name>Q2NP05_NPVHC</name>
<dbReference type="Pfam" id="PF04850">
    <property type="entry name" value="Baculo_E66"/>
    <property type="match status" value="1"/>
</dbReference>
<keyword evidence="3" id="KW-1185">Reference proteome</keyword>
<organismHost>
    <name type="scientific">Lepidoptera</name>
    <name type="common">moths &amp; butterflies</name>
    <dbReference type="NCBI Taxonomy" id="7088"/>
</organismHost>
<dbReference type="InterPro" id="IPR043082">
    <property type="entry name" value="Baculo_ODV-E66_core"/>
</dbReference>
<reference evidence="2 3" key="2">
    <citation type="journal article" date="2004" name="Virology">
        <title>Identification and functional analysis of Hyphantria cunea nucleopolyhedrovirus iap genes.</title>
        <authorList>
            <person name="Ikeda M."/>
            <person name="Yanagimoto K."/>
            <person name="Kobayashi M."/>
        </authorList>
    </citation>
    <scope>NUCLEOTIDE SEQUENCE [LARGE SCALE GENOMIC DNA]</scope>
</reference>